<name>A0A0H5RTS3_9MYCO</name>
<proteinExistence type="predicted"/>
<dbReference type="Proteomes" id="UP000199147">
    <property type="component" value="Unassembled WGS sequence"/>
</dbReference>
<dbReference type="RefSeq" id="WP_090516847.1">
    <property type="nucleotide sequence ID" value="NZ_CWKH01000002.1"/>
</dbReference>
<accession>A0A0H5RTS3</accession>
<feature type="region of interest" description="Disordered" evidence="1">
    <location>
        <begin position="32"/>
        <end position="62"/>
    </location>
</feature>
<sequence length="89" mass="9444">MATKAAGSTVIELATHPLWCSSQRYSNELAAAKRRHPSSYRLESEGDASELESQRPTTSGLRTNALVTPLSCARVLKLNAAGADAVAET</sequence>
<evidence type="ECO:0000256" key="1">
    <source>
        <dbReference type="SAM" id="MobiDB-lite"/>
    </source>
</evidence>
<dbReference type="AlphaFoldDB" id="A0A0H5RTS3"/>
<evidence type="ECO:0000313" key="3">
    <source>
        <dbReference type="Proteomes" id="UP000199147"/>
    </source>
</evidence>
<dbReference type="OrthoDB" id="4641661at2"/>
<keyword evidence="3" id="KW-1185">Reference proteome</keyword>
<gene>
    <name evidence="2" type="ORF">BN2156_04203</name>
</gene>
<protein>
    <submittedName>
        <fullName evidence="2">Uncharacterized protein</fullName>
    </submittedName>
</protein>
<dbReference type="EMBL" id="CWKH01000002">
    <property type="protein sequence ID" value="CRZ17318.1"/>
    <property type="molecule type" value="Genomic_DNA"/>
</dbReference>
<organism evidence="2 3">
    <name type="scientific">Mycolicibacterium neworleansense</name>
    <dbReference type="NCBI Taxonomy" id="146018"/>
    <lineage>
        <taxon>Bacteria</taxon>
        <taxon>Bacillati</taxon>
        <taxon>Actinomycetota</taxon>
        <taxon>Actinomycetes</taxon>
        <taxon>Mycobacteriales</taxon>
        <taxon>Mycobacteriaceae</taxon>
        <taxon>Mycolicibacterium</taxon>
    </lineage>
</organism>
<evidence type="ECO:0000313" key="2">
    <source>
        <dbReference type="EMBL" id="CRZ17318.1"/>
    </source>
</evidence>
<reference evidence="3" key="1">
    <citation type="submission" date="2015-07" db="EMBL/GenBank/DDBJ databases">
        <authorList>
            <person name="Urmite Genomes"/>
        </authorList>
    </citation>
    <scope>NUCLEOTIDE SEQUENCE [LARGE SCALE GENOMIC DNA]</scope>
    <source>
        <strain evidence="3">type strain: ATCC 49404</strain>
    </source>
</reference>